<name>A0ACC0YI78_9ROSI</name>
<organism evidence="1 2">
    <name type="scientific">Pistacia integerrima</name>
    <dbReference type="NCBI Taxonomy" id="434235"/>
    <lineage>
        <taxon>Eukaryota</taxon>
        <taxon>Viridiplantae</taxon>
        <taxon>Streptophyta</taxon>
        <taxon>Embryophyta</taxon>
        <taxon>Tracheophyta</taxon>
        <taxon>Spermatophyta</taxon>
        <taxon>Magnoliopsida</taxon>
        <taxon>eudicotyledons</taxon>
        <taxon>Gunneridae</taxon>
        <taxon>Pentapetalae</taxon>
        <taxon>rosids</taxon>
        <taxon>malvids</taxon>
        <taxon>Sapindales</taxon>
        <taxon>Anacardiaceae</taxon>
        <taxon>Pistacia</taxon>
    </lineage>
</organism>
<proteinExistence type="predicted"/>
<reference evidence="2" key="1">
    <citation type="journal article" date="2023" name="G3 (Bethesda)">
        <title>Genome assembly and association tests identify interacting loci associated with vigor, precocity, and sex in interspecific pistachio rootstocks.</title>
        <authorList>
            <person name="Palmer W."/>
            <person name="Jacygrad E."/>
            <person name="Sagayaradj S."/>
            <person name="Cavanaugh K."/>
            <person name="Han R."/>
            <person name="Bertier L."/>
            <person name="Beede B."/>
            <person name="Kafkas S."/>
            <person name="Golino D."/>
            <person name="Preece J."/>
            <person name="Michelmore R."/>
        </authorList>
    </citation>
    <scope>NUCLEOTIDE SEQUENCE [LARGE SCALE GENOMIC DNA]</scope>
</reference>
<evidence type="ECO:0000313" key="2">
    <source>
        <dbReference type="Proteomes" id="UP001163603"/>
    </source>
</evidence>
<dbReference type="EMBL" id="CM047742">
    <property type="protein sequence ID" value="KAJ0035921.1"/>
    <property type="molecule type" value="Genomic_DNA"/>
</dbReference>
<keyword evidence="2" id="KW-1185">Reference proteome</keyword>
<accession>A0ACC0YI78</accession>
<evidence type="ECO:0000313" key="1">
    <source>
        <dbReference type="EMBL" id="KAJ0035921.1"/>
    </source>
</evidence>
<protein>
    <submittedName>
        <fullName evidence="1">Uncharacterized protein</fullName>
    </submittedName>
</protein>
<dbReference type="Proteomes" id="UP001163603">
    <property type="component" value="Chromosome 7"/>
</dbReference>
<comment type="caution">
    <text evidence="1">The sequence shown here is derived from an EMBL/GenBank/DDBJ whole genome shotgun (WGS) entry which is preliminary data.</text>
</comment>
<sequence>MPSVDAKQYLGDRWCPIHGRIAEPPVVESADLDIAEIEIPAIFPGDHHHHGPPVITEISTSQIFIHRTNQVPPATIAPTCNHVIGVNRTFVSSGIQGAPQGYSGAGLPNVGLGAYDVILEQGRQPNVFHGWLPEAQMPLPHQHAIYQNYPEPPFLVHHHVEEQVHAPPYEYFPEDMDFY</sequence>
<gene>
    <name evidence="1" type="ORF">Pint_24510</name>
</gene>